<dbReference type="InterPro" id="IPR011990">
    <property type="entry name" value="TPR-like_helical_dom_sf"/>
</dbReference>
<sequence>MVIEYFYLQAGEKEMIGNVVIDERFPLPVVQEDLAYMFNNDKGIPWAYFIKGMVYVLAEEIDPENHQKYWEFLQNYDPNLAEKLVAEGAKAAEKGAKDWALRYWQVAARLDGNQPELLYNYGMYFLEEAARANENSKREEMLEKAEEYLEKAICIKGDWALPWYRLGFVYRHLGDWAEAKEAWQKARELGVPVEVEAEIEQLINDIDRIELVESQFKSGRASLAQGKLKQAALLLQPLVKKYPDWWEAKYYLGLTYRYLEEYDKAIAVLSETVKQAPWFISAYNELAMCLFVQGELEKAADYLWLAIAKQPKDAGLWTNLGLVYQKRGQLDDAAKCFYKALEFNPKDAFALNYLAELPEEYRRPC</sequence>
<dbReference type="InterPro" id="IPR013105">
    <property type="entry name" value="TPR_2"/>
</dbReference>
<keyword evidence="1" id="KW-0677">Repeat</keyword>
<name>A0A1T4SFJ2_9FIRM</name>
<feature type="repeat" description="TPR" evidence="3">
    <location>
        <begin position="246"/>
        <end position="279"/>
    </location>
</feature>
<reference evidence="5" key="1">
    <citation type="submission" date="2017-02" db="EMBL/GenBank/DDBJ databases">
        <authorList>
            <person name="Varghese N."/>
            <person name="Submissions S."/>
        </authorList>
    </citation>
    <scope>NUCLEOTIDE SEQUENCE [LARGE SCALE GENOMIC DNA]</scope>
    <source>
        <strain evidence="5">DSM 16521</strain>
    </source>
</reference>
<dbReference type="PANTHER" id="PTHR12558">
    <property type="entry name" value="CELL DIVISION CYCLE 16,23,27"/>
    <property type="match status" value="1"/>
</dbReference>
<dbReference type="PANTHER" id="PTHR12558:SF13">
    <property type="entry name" value="CELL DIVISION CYCLE PROTEIN 27 HOMOLOG"/>
    <property type="match status" value="1"/>
</dbReference>
<dbReference type="PROSITE" id="PS50005">
    <property type="entry name" value="TPR"/>
    <property type="match status" value="2"/>
</dbReference>
<dbReference type="Pfam" id="PF13432">
    <property type="entry name" value="TPR_16"/>
    <property type="match status" value="1"/>
</dbReference>
<dbReference type="InterPro" id="IPR019734">
    <property type="entry name" value="TPR_rpt"/>
</dbReference>
<keyword evidence="5" id="KW-1185">Reference proteome</keyword>
<dbReference type="SMART" id="SM00028">
    <property type="entry name" value="TPR"/>
    <property type="match status" value="4"/>
</dbReference>
<protein>
    <submittedName>
        <fullName evidence="4">Tetratricopeptide repeat-containing protein</fullName>
    </submittedName>
</protein>
<dbReference type="Gene3D" id="1.25.40.10">
    <property type="entry name" value="Tetratricopeptide repeat domain"/>
    <property type="match status" value="2"/>
</dbReference>
<dbReference type="SUPFAM" id="SSF48452">
    <property type="entry name" value="TPR-like"/>
    <property type="match status" value="2"/>
</dbReference>
<evidence type="ECO:0000256" key="3">
    <source>
        <dbReference type="PROSITE-ProRule" id="PRU00339"/>
    </source>
</evidence>
<evidence type="ECO:0000256" key="1">
    <source>
        <dbReference type="ARBA" id="ARBA00022737"/>
    </source>
</evidence>
<dbReference type="EMBL" id="FUXM01000055">
    <property type="protein sequence ID" value="SKA27074.1"/>
    <property type="molecule type" value="Genomic_DNA"/>
</dbReference>
<keyword evidence="2 3" id="KW-0802">TPR repeat</keyword>
<dbReference type="Pfam" id="PF00515">
    <property type="entry name" value="TPR_1"/>
    <property type="match status" value="1"/>
</dbReference>
<dbReference type="Pfam" id="PF07719">
    <property type="entry name" value="TPR_2"/>
    <property type="match status" value="1"/>
</dbReference>
<feature type="repeat" description="TPR" evidence="3">
    <location>
        <begin position="314"/>
        <end position="347"/>
    </location>
</feature>
<gene>
    <name evidence="4" type="ORF">SAMN02745885_02658</name>
</gene>
<accession>A0A1T4SFJ2</accession>
<dbReference type="PROSITE" id="PS50293">
    <property type="entry name" value="TPR_REGION"/>
    <property type="match status" value="1"/>
</dbReference>
<evidence type="ECO:0000313" key="5">
    <source>
        <dbReference type="Proteomes" id="UP000189933"/>
    </source>
</evidence>
<dbReference type="Proteomes" id="UP000189933">
    <property type="component" value="Unassembled WGS sequence"/>
</dbReference>
<evidence type="ECO:0000313" key="4">
    <source>
        <dbReference type="EMBL" id="SKA27074.1"/>
    </source>
</evidence>
<dbReference type="AlphaFoldDB" id="A0A1T4SFJ2"/>
<proteinExistence type="predicted"/>
<evidence type="ECO:0000256" key="2">
    <source>
        <dbReference type="ARBA" id="ARBA00022803"/>
    </source>
</evidence>
<organism evidence="4 5">
    <name type="scientific">Carboxydocella sporoproducens DSM 16521</name>
    <dbReference type="NCBI Taxonomy" id="1121270"/>
    <lineage>
        <taxon>Bacteria</taxon>
        <taxon>Bacillati</taxon>
        <taxon>Bacillota</taxon>
        <taxon>Clostridia</taxon>
        <taxon>Eubacteriales</taxon>
        <taxon>Clostridiales Family XVI. Incertae Sedis</taxon>
        <taxon>Carboxydocella</taxon>
    </lineage>
</organism>